<dbReference type="InterPro" id="IPR039596">
    <property type="entry name" value="GAS1"/>
</dbReference>
<evidence type="ECO:0000256" key="1">
    <source>
        <dbReference type="SAM" id="SignalP"/>
    </source>
</evidence>
<protein>
    <recommendedName>
        <fullName evidence="4">GDNF/GAS1 domain-containing protein</fullName>
    </recommendedName>
</protein>
<keyword evidence="1" id="KW-0732">Signal</keyword>
<feature type="chain" id="PRO_5029712994" description="GDNF/GAS1 domain-containing protein" evidence="1">
    <location>
        <begin position="26"/>
        <end position="254"/>
    </location>
</feature>
<evidence type="ECO:0000313" key="2">
    <source>
        <dbReference type="EnsemblMetazoa" id="CLYHEMP016022.1"/>
    </source>
</evidence>
<dbReference type="AlphaFoldDB" id="A0A7M5X0H3"/>
<evidence type="ECO:0008006" key="4">
    <source>
        <dbReference type="Google" id="ProtNLM"/>
    </source>
</evidence>
<proteinExistence type="predicted"/>
<sequence>MEIHWFTKAFAVLLFSAQYPVPTMQGKCVRALQGKSCEDVYALLQKPPGASGPQICRLRRIQFMNRCDNLLLIENEEPECKPKCHTHLNTLHDRLRKNLFFCDCKDNLDCIWFQQRTFRCMNQTLKYKLNCDLETQKCKQNKQCFQKYKNWFEKCQDMFTGYKCTFRCLDAERELHDDPVGRTLETCECAGSKKEEKFCRSVRRRRDKLCLNPTREEIFDDTPVKESSSNSVPNKCNMYSLTVLLFVPSMVFLF</sequence>
<dbReference type="EnsemblMetazoa" id="CLYHEMT016022.1">
    <property type="protein sequence ID" value="CLYHEMP016022.1"/>
    <property type="gene ID" value="CLYHEMG016022"/>
</dbReference>
<feature type="signal peptide" evidence="1">
    <location>
        <begin position="1"/>
        <end position="25"/>
    </location>
</feature>
<keyword evidence="3" id="KW-1185">Reference proteome</keyword>
<accession>A0A7M5X0H3</accession>
<dbReference type="PANTHER" id="PTHR16840:SF3">
    <property type="entry name" value="GROWTH ARREST-SPECIFIC PROTEIN 1"/>
    <property type="match status" value="1"/>
</dbReference>
<evidence type="ECO:0000313" key="3">
    <source>
        <dbReference type="Proteomes" id="UP000594262"/>
    </source>
</evidence>
<dbReference type="Proteomes" id="UP000594262">
    <property type="component" value="Unplaced"/>
</dbReference>
<organism evidence="2 3">
    <name type="scientific">Clytia hemisphaerica</name>
    <dbReference type="NCBI Taxonomy" id="252671"/>
    <lineage>
        <taxon>Eukaryota</taxon>
        <taxon>Metazoa</taxon>
        <taxon>Cnidaria</taxon>
        <taxon>Hydrozoa</taxon>
        <taxon>Hydroidolina</taxon>
        <taxon>Leptothecata</taxon>
        <taxon>Obeliida</taxon>
        <taxon>Clytiidae</taxon>
        <taxon>Clytia</taxon>
    </lineage>
</organism>
<dbReference type="PANTHER" id="PTHR16840">
    <property type="entry name" value="GROWTH ARREST-SPECIFIC PROTEIN 1"/>
    <property type="match status" value="1"/>
</dbReference>
<reference evidence="2" key="1">
    <citation type="submission" date="2021-01" db="UniProtKB">
        <authorList>
            <consortium name="EnsemblMetazoa"/>
        </authorList>
    </citation>
    <scope>IDENTIFICATION</scope>
</reference>
<dbReference type="GO" id="GO:0051726">
    <property type="term" value="P:regulation of cell cycle"/>
    <property type="evidence" value="ECO:0007669"/>
    <property type="project" value="InterPro"/>
</dbReference>
<name>A0A7M5X0H3_9CNID</name>